<protein>
    <submittedName>
        <fullName evidence="2">Carboxymuconolactone decarboxylase family protein</fullName>
    </submittedName>
</protein>
<organism evidence="2 3">
    <name type="scientific">Deinococcus rufus</name>
    <dbReference type="NCBI Taxonomy" id="2136097"/>
    <lineage>
        <taxon>Bacteria</taxon>
        <taxon>Thermotogati</taxon>
        <taxon>Deinococcota</taxon>
        <taxon>Deinococci</taxon>
        <taxon>Deinococcales</taxon>
        <taxon>Deinococcaceae</taxon>
        <taxon>Deinococcus</taxon>
    </lineage>
</organism>
<feature type="domain" description="Carboxymuconolactone decarboxylase-like" evidence="1">
    <location>
        <begin position="41"/>
        <end position="101"/>
    </location>
</feature>
<dbReference type="Proteomes" id="UP001595803">
    <property type="component" value="Unassembled WGS sequence"/>
</dbReference>
<reference evidence="3" key="1">
    <citation type="journal article" date="2019" name="Int. J. Syst. Evol. Microbiol.">
        <title>The Global Catalogue of Microorganisms (GCM) 10K type strain sequencing project: providing services to taxonomists for standard genome sequencing and annotation.</title>
        <authorList>
            <consortium name="The Broad Institute Genomics Platform"/>
            <consortium name="The Broad Institute Genome Sequencing Center for Infectious Disease"/>
            <person name="Wu L."/>
            <person name="Ma J."/>
        </authorList>
    </citation>
    <scope>NUCLEOTIDE SEQUENCE [LARGE SCALE GENOMIC DNA]</scope>
    <source>
        <strain evidence="3">CCTCC AB 2017081</strain>
    </source>
</reference>
<proteinExistence type="predicted"/>
<evidence type="ECO:0000313" key="2">
    <source>
        <dbReference type="EMBL" id="MFC3832534.1"/>
    </source>
</evidence>
<evidence type="ECO:0000259" key="1">
    <source>
        <dbReference type="Pfam" id="PF02627"/>
    </source>
</evidence>
<dbReference type="EMBL" id="JBHRZG010000006">
    <property type="protein sequence ID" value="MFC3832534.1"/>
    <property type="molecule type" value="Genomic_DNA"/>
</dbReference>
<dbReference type="PANTHER" id="PTHR35446">
    <property type="entry name" value="SI:CH211-175M2.5"/>
    <property type="match status" value="1"/>
</dbReference>
<evidence type="ECO:0000313" key="3">
    <source>
        <dbReference type="Proteomes" id="UP001595803"/>
    </source>
</evidence>
<keyword evidence="3" id="KW-1185">Reference proteome</keyword>
<dbReference type="Pfam" id="PF02627">
    <property type="entry name" value="CMD"/>
    <property type="match status" value="1"/>
</dbReference>
<dbReference type="PANTHER" id="PTHR35446:SF2">
    <property type="entry name" value="CARBOXYMUCONOLACTONE DECARBOXYLASE-LIKE DOMAIN-CONTAINING PROTEIN"/>
    <property type="match status" value="1"/>
</dbReference>
<comment type="caution">
    <text evidence="2">The sequence shown here is derived from an EMBL/GenBank/DDBJ whole genome shotgun (WGS) entry which is preliminary data.</text>
</comment>
<dbReference type="RefSeq" id="WP_322474093.1">
    <property type="nucleotide sequence ID" value="NZ_JBHRZG010000006.1"/>
</dbReference>
<dbReference type="Gene3D" id="1.20.1290.10">
    <property type="entry name" value="AhpD-like"/>
    <property type="match status" value="1"/>
</dbReference>
<dbReference type="InterPro" id="IPR003779">
    <property type="entry name" value="CMD-like"/>
</dbReference>
<name>A0ABV7Z687_9DEIO</name>
<accession>A0ABV7Z687</accession>
<dbReference type="SUPFAM" id="SSF69118">
    <property type="entry name" value="AhpD-like"/>
    <property type="match status" value="1"/>
</dbReference>
<gene>
    <name evidence="2" type="ORF">ACFOSB_06645</name>
</gene>
<dbReference type="InterPro" id="IPR029032">
    <property type="entry name" value="AhpD-like"/>
</dbReference>
<sequence length="202" mass="21569">MAYVRTVPVDDAVGDVREQYARAQATMGYVPNYTQLFSLRPDVNAAWGTLLGAIRSTLDPRRYELVTLAAARALRSSYCSLAHGKVLLDAHYAHGEVHAIATAPETAGLDTVDVALMAFAAKVARDAPGVTAADIQTLRDHGLGDPEIFDVVAAVSARCFFSTLLDALGAEPDATYGELEPGLRDVLTVGREISTQPTRTLP</sequence>